<proteinExistence type="inferred from homology"/>
<evidence type="ECO:0000259" key="9">
    <source>
        <dbReference type="Pfam" id="PF01545"/>
    </source>
</evidence>
<protein>
    <submittedName>
        <fullName evidence="10">Cation efflux family-domain-containing protein</fullName>
    </submittedName>
</protein>
<dbReference type="FunFam" id="1.20.1510.10:FF:000013">
    <property type="entry name" value="Cation efflux family protein"/>
    <property type="match status" value="1"/>
</dbReference>
<dbReference type="SUPFAM" id="SSF161111">
    <property type="entry name" value="Cation efflux protein transmembrane domain-like"/>
    <property type="match status" value="1"/>
</dbReference>
<keyword evidence="7" id="KW-0472">Membrane</keyword>
<comment type="similarity">
    <text evidence="2">Belongs to the cation diffusion facilitator (CDF) transporter (TC 2.A.4) family. SLC30A subfamily.</text>
</comment>
<dbReference type="GO" id="GO:0005739">
    <property type="term" value="C:mitochondrion"/>
    <property type="evidence" value="ECO:0007669"/>
    <property type="project" value="UniProtKB-ARBA"/>
</dbReference>
<sequence length="551" mass="60205">MPSLSCTASRQCTAPLVRLRDTAALAPTAAHHFQHPAVCVSKRPRSQLAPFSSLTSAASSSSRRRTPRLELLLQRQCLGTHLTSTSTTTSNHRCYDTYSNSRSFEDRLRRSLIPVSSSSNPPYPSLLSQLLRPRRRTTTATTTRTAVMTTRNASGHSHSHGLGHHHHHHDNAYLTSRNKADAGVRITRIGLYSNLGMAIAKGLGGYAFNSQSMIADAWHSLTDLASDILTLATVSWSLRPPTDNFPIGFGKVESLGSLGVSSMLLFGGIFMCMNSCTSLYAHFFLDPAAAAQLLEHGHGHSHGHHHHHGVSAEGPSLHAAWLAAGTVAVKEWLYHATMKVALARKSSVLASNAVHHRVDSLTGIVTLFAILGANFLQNASWLDPVGGLLISLLVIKAGYSNTISALYELADRSIDDEIKHAVKKQCRKALEGVSEGHEVEIVDIIGVKSGQNYLLDVELAVPNLWTVEDVREVEDAVRTQVGAKVRGARKVRIRFVPKEDTTKASKIKKFDEFIPGDVSPKTSPEPEEEEVVVGEEEHEHDHDHKGHEHKH</sequence>
<evidence type="ECO:0000313" key="11">
    <source>
        <dbReference type="Proteomes" id="UP001281003"/>
    </source>
</evidence>
<dbReference type="AlphaFoldDB" id="A0AAE0PJG1"/>
<feature type="region of interest" description="Disordered" evidence="8">
    <location>
        <begin position="507"/>
        <end position="551"/>
    </location>
</feature>
<dbReference type="NCBIfam" id="TIGR01297">
    <property type="entry name" value="CDF"/>
    <property type="match status" value="1"/>
</dbReference>
<dbReference type="PANTHER" id="PTHR43840">
    <property type="entry name" value="MITOCHONDRIAL METAL TRANSPORTER 1-RELATED"/>
    <property type="match status" value="1"/>
</dbReference>
<dbReference type="EMBL" id="JAUTDP010000003">
    <property type="protein sequence ID" value="KAK3401006.1"/>
    <property type="molecule type" value="Genomic_DNA"/>
</dbReference>
<evidence type="ECO:0000256" key="1">
    <source>
        <dbReference type="ARBA" id="ARBA00004141"/>
    </source>
</evidence>
<evidence type="ECO:0000256" key="5">
    <source>
        <dbReference type="ARBA" id="ARBA00022989"/>
    </source>
</evidence>
<keyword evidence="11" id="KW-1185">Reference proteome</keyword>
<keyword evidence="6" id="KW-0406">Ion transport</keyword>
<dbReference type="Pfam" id="PF01545">
    <property type="entry name" value="Cation_efflux"/>
    <property type="match status" value="1"/>
</dbReference>
<dbReference type="PANTHER" id="PTHR43840:SF15">
    <property type="entry name" value="MITOCHONDRIAL METAL TRANSPORTER 1-RELATED"/>
    <property type="match status" value="1"/>
</dbReference>
<accession>A0AAE0PJG1</accession>
<comment type="subcellular location">
    <subcellularLocation>
        <location evidence="1">Membrane</location>
        <topology evidence="1">Multi-pass membrane protein</topology>
    </subcellularLocation>
</comment>
<dbReference type="GO" id="GO:0008324">
    <property type="term" value="F:monoatomic cation transmembrane transporter activity"/>
    <property type="evidence" value="ECO:0007669"/>
    <property type="project" value="InterPro"/>
</dbReference>
<evidence type="ECO:0000256" key="6">
    <source>
        <dbReference type="ARBA" id="ARBA00023065"/>
    </source>
</evidence>
<dbReference type="GO" id="GO:0098771">
    <property type="term" value="P:inorganic ion homeostasis"/>
    <property type="evidence" value="ECO:0007669"/>
    <property type="project" value="UniProtKB-ARBA"/>
</dbReference>
<dbReference type="GO" id="GO:0016020">
    <property type="term" value="C:membrane"/>
    <property type="evidence" value="ECO:0007669"/>
    <property type="project" value="UniProtKB-SubCell"/>
</dbReference>
<feature type="compositionally biased region" description="Acidic residues" evidence="8">
    <location>
        <begin position="525"/>
        <end position="534"/>
    </location>
</feature>
<feature type="compositionally biased region" description="Basic and acidic residues" evidence="8">
    <location>
        <begin position="535"/>
        <end position="551"/>
    </location>
</feature>
<evidence type="ECO:0000256" key="4">
    <source>
        <dbReference type="ARBA" id="ARBA00022692"/>
    </source>
</evidence>
<name>A0AAE0PJG1_SORBR</name>
<keyword evidence="4" id="KW-0812">Transmembrane</keyword>
<dbReference type="Gene3D" id="3.30.70.1350">
    <property type="entry name" value="Cation efflux protein, cytoplasmic domain"/>
    <property type="match status" value="1"/>
</dbReference>
<gene>
    <name evidence="10" type="ORF">B0T20DRAFT_495234</name>
</gene>
<evidence type="ECO:0000256" key="8">
    <source>
        <dbReference type="SAM" id="MobiDB-lite"/>
    </source>
</evidence>
<dbReference type="InterPro" id="IPR050291">
    <property type="entry name" value="CDF_Transporter"/>
</dbReference>
<dbReference type="Proteomes" id="UP001281003">
    <property type="component" value="Unassembled WGS sequence"/>
</dbReference>
<reference evidence="10" key="1">
    <citation type="journal article" date="2023" name="Mol. Phylogenet. Evol.">
        <title>Genome-scale phylogeny and comparative genomics of the fungal order Sordariales.</title>
        <authorList>
            <person name="Hensen N."/>
            <person name="Bonometti L."/>
            <person name="Westerberg I."/>
            <person name="Brannstrom I.O."/>
            <person name="Guillou S."/>
            <person name="Cros-Aarteil S."/>
            <person name="Calhoun S."/>
            <person name="Haridas S."/>
            <person name="Kuo A."/>
            <person name="Mondo S."/>
            <person name="Pangilinan J."/>
            <person name="Riley R."/>
            <person name="LaButti K."/>
            <person name="Andreopoulos B."/>
            <person name="Lipzen A."/>
            <person name="Chen C."/>
            <person name="Yan M."/>
            <person name="Daum C."/>
            <person name="Ng V."/>
            <person name="Clum A."/>
            <person name="Steindorff A."/>
            <person name="Ohm R.A."/>
            <person name="Martin F."/>
            <person name="Silar P."/>
            <person name="Natvig D.O."/>
            <person name="Lalanne C."/>
            <person name="Gautier V."/>
            <person name="Ament-Velasquez S.L."/>
            <person name="Kruys A."/>
            <person name="Hutchinson M.I."/>
            <person name="Powell A.J."/>
            <person name="Barry K."/>
            <person name="Miller A.N."/>
            <person name="Grigoriev I.V."/>
            <person name="Debuchy R."/>
            <person name="Gladieux P."/>
            <person name="Hiltunen Thoren M."/>
            <person name="Johannesson H."/>
        </authorList>
    </citation>
    <scope>NUCLEOTIDE SEQUENCE</scope>
    <source>
        <strain evidence="10">FGSC 1904</strain>
    </source>
</reference>
<dbReference type="InterPro" id="IPR036837">
    <property type="entry name" value="Cation_efflux_CTD_sf"/>
</dbReference>
<evidence type="ECO:0000256" key="3">
    <source>
        <dbReference type="ARBA" id="ARBA00022448"/>
    </source>
</evidence>
<keyword evidence="5" id="KW-1133">Transmembrane helix</keyword>
<dbReference type="FunFam" id="3.30.70.1350:FF:000010">
    <property type="entry name" value="Cation efflux family protein, putative"/>
    <property type="match status" value="1"/>
</dbReference>
<dbReference type="GO" id="GO:0030003">
    <property type="term" value="P:intracellular monoatomic cation homeostasis"/>
    <property type="evidence" value="ECO:0007669"/>
    <property type="project" value="UniProtKB-ARBA"/>
</dbReference>
<dbReference type="InterPro" id="IPR002524">
    <property type="entry name" value="Cation_efflux"/>
</dbReference>
<dbReference type="InterPro" id="IPR058533">
    <property type="entry name" value="Cation_efflux_TM"/>
</dbReference>
<reference evidence="10" key="2">
    <citation type="submission" date="2023-07" db="EMBL/GenBank/DDBJ databases">
        <authorList>
            <consortium name="Lawrence Berkeley National Laboratory"/>
            <person name="Haridas S."/>
            <person name="Hensen N."/>
            <person name="Bonometti L."/>
            <person name="Westerberg I."/>
            <person name="Brannstrom I.O."/>
            <person name="Guillou S."/>
            <person name="Cros-Aarteil S."/>
            <person name="Calhoun S."/>
            <person name="Kuo A."/>
            <person name="Mondo S."/>
            <person name="Pangilinan J."/>
            <person name="Riley R."/>
            <person name="LaButti K."/>
            <person name="Andreopoulos B."/>
            <person name="Lipzen A."/>
            <person name="Chen C."/>
            <person name="Yanf M."/>
            <person name="Daum C."/>
            <person name="Ng V."/>
            <person name="Clum A."/>
            <person name="Steindorff A."/>
            <person name="Ohm R."/>
            <person name="Martin F."/>
            <person name="Silar P."/>
            <person name="Natvig D."/>
            <person name="Lalanne C."/>
            <person name="Gautier V."/>
            <person name="Ament-velasquez S.L."/>
            <person name="Kruys A."/>
            <person name="Hutchinson M.I."/>
            <person name="Powell A.J."/>
            <person name="Barry K."/>
            <person name="Miller A.N."/>
            <person name="Grigoriev I.V."/>
            <person name="Debuchy R."/>
            <person name="Gladieux P."/>
            <person name="Thoren M.H."/>
            <person name="Johannesson H."/>
        </authorList>
    </citation>
    <scope>NUCLEOTIDE SEQUENCE</scope>
    <source>
        <strain evidence="10">FGSC 1904</strain>
    </source>
</reference>
<evidence type="ECO:0000313" key="10">
    <source>
        <dbReference type="EMBL" id="KAK3401006.1"/>
    </source>
</evidence>
<keyword evidence="3" id="KW-0813">Transport</keyword>
<evidence type="ECO:0000256" key="2">
    <source>
        <dbReference type="ARBA" id="ARBA00008873"/>
    </source>
</evidence>
<feature type="domain" description="Cation efflux protein transmembrane" evidence="9">
    <location>
        <begin position="189"/>
        <end position="409"/>
    </location>
</feature>
<comment type="caution">
    <text evidence="10">The sequence shown here is derived from an EMBL/GenBank/DDBJ whole genome shotgun (WGS) entry which is preliminary data.</text>
</comment>
<dbReference type="InterPro" id="IPR027469">
    <property type="entry name" value="Cation_efflux_TMD_sf"/>
</dbReference>
<evidence type="ECO:0000256" key="7">
    <source>
        <dbReference type="ARBA" id="ARBA00023136"/>
    </source>
</evidence>
<dbReference type="Gene3D" id="1.20.1510.10">
    <property type="entry name" value="Cation efflux protein transmembrane domain"/>
    <property type="match status" value="1"/>
</dbReference>
<organism evidence="10 11">
    <name type="scientific">Sordaria brevicollis</name>
    <dbReference type="NCBI Taxonomy" id="83679"/>
    <lineage>
        <taxon>Eukaryota</taxon>
        <taxon>Fungi</taxon>
        <taxon>Dikarya</taxon>
        <taxon>Ascomycota</taxon>
        <taxon>Pezizomycotina</taxon>
        <taxon>Sordariomycetes</taxon>
        <taxon>Sordariomycetidae</taxon>
        <taxon>Sordariales</taxon>
        <taxon>Sordariaceae</taxon>
        <taxon>Sordaria</taxon>
    </lineage>
</organism>